<evidence type="ECO:0000313" key="3">
    <source>
        <dbReference type="Proteomes" id="UP000789524"/>
    </source>
</evidence>
<accession>A0A8J2R2M1</accession>
<comment type="caution">
    <text evidence="2">The sequence shown here is derived from an EMBL/GenBank/DDBJ whole genome shotgun (WGS) entry which is preliminary data.</text>
</comment>
<evidence type="ECO:0000256" key="1">
    <source>
        <dbReference type="SAM" id="MobiDB-lite"/>
    </source>
</evidence>
<reference evidence="2" key="1">
    <citation type="submission" date="2021-09" db="EMBL/GenBank/DDBJ databases">
        <authorList>
            <person name="Martin H S."/>
        </authorList>
    </citation>
    <scope>NUCLEOTIDE SEQUENCE</scope>
</reference>
<evidence type="ECO:0000313" key="2">
    <source>
        <dbReference type="EMBL" id="CAG9578049.1"/>
    </source>
</evidence>
<name>A0A8J2R2M1_9NEOP</name>
<protein>
    <submittedName>
        <fullName evidence="2">(African queen) hypothetical protein</fullName>
    </submittedName>
</protein>
<proteinExistence type="predicted"/>
<gene>
    <name evidence="2" type="ORF">DCHRY22_LOCUS12553</name>
</gene>
<feature type="region of interest" description="Disordered" evidence="1">
    <location>
        <begin position="1"/>
        <end position="31"/>
    </location>
</feature>
<sequence length="155" mass="16707">MQTADYFPSRDVAARGSRGPAGPSVRGSSVTHWPLHSVSRARVSGGRSCVVSECHVVRCCSVAAAAHVAAGAVGGEEGVLLPAAARHRAPASERRWIRRHELSSRFSFRKRNTLSSAVGERLVRSRAPTTHYYEDGIKRTHRVTRPTLPPTSGAT</sequence>
<dbReference type="EMBL" id="CAKASE010000077">
    <property type="protein sequence ID" value="CAG9578049.1"/>
    <property type="molecule type" value="Genomic_DNA"/>
</dbReference>
<dbReference type="AlphaFoldDB" id="A0A8J2R2M1"/>
<keyword evidence="3" id="KW-1185">Reference proteome</keyword>
<dbReference type="Proteomes" id="UP000789524">
    <property type="component" value="Unassembled WGS sequence"/>
</dbReference>
<organism evidence="2 3">
    <name type="scientific">Danaus chrysippus</name>
    <name type="common">African queen</name>
    <dbReference type="NCBI Taxonomy" id="151541"/>
    <lineage>
        <taxon>Eukaryota</taxon>
        <taxon>Metazoa</taxon>
        <taxon>Ecdysozoa</taxon>
        <taxon>Arthropoda</taxon>
        <taxon>Hexapoda</taxon>
        <taxon>Insecta</taxon>
        <taxon>Pterygota</taxon>
        <taxon>Neoptera</taxon>
        <taxon>Endopterygota</taxon>
        <taxon>Lepidoptera</taxon>
        <taxon>Glossata</taxon>
        <taxon>Ditrysia</taxon>
        <taxon>Papilionoidea</taxon>
        <taxon>Nymphalidae</taxon>
        <taxon>Danainae</taxon>
        <taxon>Danaini</taxon>
        <taxon>Danaina</taxon>
        <taxon>Danaus</taxon>
        <taxon>Anosia</taxon>
    </lineage>
</organism>